<dbReference type="EMBL" id="KQ416645">
    <property type="protein sequence ID" value="KOF96045.1"/>
    <property type="molecule type" value="Genomic_DNA"/>
</dbReference>
<organism evidence="1">
    <name type="scientific">Octopus bimaculoides</name>
    <name type="common">California two-spotted octopus</name>
    <dbReference type="NCBI Taxonomy" id="37653"/>
    <lineage>
        <taxon>Eukaryota</taxon>
        <taxon>Metazoa</taxon>
        <taxon>Spiralia</taxon>
        <taxon>Lophotrochozoa</taxon>
        <taxon>Mollusca</taxon>
        <taxon>Cephalopoda</taxon>
        <taxon>Coleoidea</taxon>
        <taxon>Octopodiformes</taxon>
        <taxon>Octopoda</taxon>
        <taxon>Incirrata</taxon>
        <taxon>Octopodidae</taxon>
        <taxon>Octopus</taxon>
    </lineage>
</organism>
<dbReference type="AlphaFoldDB" id="A0A0L8I4S4"/>
<protein>
    <submittedName>
        <fullName evidence="1">Uncharacterized protein</fullName>
    </submittedName>
</protein>
<evidence type="ECO:0000313" key="1">
    <source>
        <dbReference type="EMBL" id="KOF96045.1"/>
    </source>
</evidence>
<proteinExistence type="predicted"/>
<accession>A0A0L8I4S4</accession>
<name>A0A0L8I4S4_OCTBM</name>
<sequence>MELESNLWTQHQLCQIPTGNAIMFGAISNECLINVNMLCQDCANIFVTIHGGTTHIYKKIDLYLEFV</sequence>
<reference evidence="1" key="1">
    <citation type="submission" date="2015-07" db="EMBL/GenBank/DDBJ databases">
        <title>MeaNS - Measles Nucleotide Surveillance Program.</title>
        <authorList>
            <person name="Tran T."/>
            <person name="Druce J."/>
        </authorList>
    </citation>
    <scope>NUCLEOTIDE SEQUENCE</scope>
    <source>
        <strain evidence="1">UCB-OBI-ISO-001</strain>
        <tissue evidence="1">Gonad</tissue>
    </source>
</reference>
<gene>
    <name evidence="1" type="ORF">OCBIM_22036566mg</name>
</gene>